<evidence type="ECO:0000313" key="2">
    <source>
        <dbReference type="Proteomes" id="UP001054837"/>
    </source>
</evidence>
<accession>A0AAV4RY72</accession>
<organism evidence="1 2">
    <name type="scientific">Caerostris darwini</name>
    <dbReference type="NCBI Taxonomy" id="1538125"/>
    <lineage>
        <taxon>Eukaryota</taxon>
        <taxon>Metazoa</taxon>
        <taxon>Ecdysozoa</taxon>
        <taxon>Arthropoda</taxon>
        <taxon>Chelicerata</taxon>
        <taxon>Arachnida</taxon>
        <taxon>Araneae</taxon>
        <taxon>Araneomorphae</taxon>
        <taxon>Entelegynae</taxon>
        <taxon>Araneoidea</taxon>
        <taxon>Araneidae</taxon>
        <taxon>Caerostris</taxon>
    </lineage>
</organism>
<dbReference type="EMBL" id="BPLQ01006783">
    <property type="protein sequence ID" value="GIY25235.1"/>
    <property type="molecule type" value="Genomic_DNA"/>
</dbReference>
<protein>
    <submittedName>
        <fullName evidence="1">Uncharacterized protein</fullName>
    </submittedName>
</protein>
<evidence type="ECO:0000313" key="1">
    <source>
        <dbReference type="EMBL" id="GIY25235.1"/>
    </source>
</evidence>
<dbReference type="Proteomes" id="UP001054837">
    <property type="component" value="Unassembled WGS sequence"/>
</dbReference>
<proteinExistence type="predicted"/>
<dbReference type="AlphaFoldDB" id="A0AAV4RY72"/>
<keyword evidence="2" id="KW-1185">Reference proteome</keyword>
<reference evidence="1 2" key="1">
    <citation type="submission" date="2021-06" db="EMBL/GenBank/DDBJ databases">
        <title>Caerostris darwini draft genome.</title>
        <authorList>
            <person name="Kono N."/>
            <person name="Arakawa K."/>
        </authorList>
    </citation>
    <scope>NUCLEOTIDE SEQUENCE [LARGE SCALE GENOMIC DNA]</scope>
</reference>
<name>A0AAV4RY72_9ARAC</name>
<gene>
    <name evidence="1" type="ORF">CDAR_615871</name>
</gene>
<comment type="caution">
    <text evidence="1">The sequence shown here is derived from an EMBL/GenBank/DDBJ whole genome shotgun (WGS) entry which is preliminary data.</text>
</comment>
<sequence length="69" mass="8228">MGEKNAIPPKDMKVVRRLTFNTNEIKNKFIKSVLPSTLQSMGKEEYEVRRMSHVWMKSYQKYNPVPQRL</sequence>